<dbReference type="GO" id="GO:0008270">
    <property type="term" value="F:zinc ion binding"/>
    <property type="evidence" value="ECO:0007669"/>
    <property type="project" value="UniProtKB-KW"/>
</dbReference>
<dbReference type="GO" id="GO:0003676">
    <property type="term" value="F:nucleic acid binding"/>
    <property type="evidence" value="ECO:0007669"/>
    <property type="project" value="InterPro"/>
</dbReference>
<feature type="compositionally biased region" description="Pro residues" evidence="2">
    <location>
        <begin position="1"/>
        <end position="10"/>
    </location>
</feature>
<evidence type="ECO:0000313" key="5">
    <source>
        <dbReference type="Proteomes" id="UP000015106"/>
    </source>
</evidence>
<reference evidence="4" key="3">
    <citation type="submission" date="2022-06" db="UniProtKB">
        <authorList>
            <consortium name="EnsemblPlants"/>
        </authorList>
    </citation>
    <scope>IDENTIFICATION</scope>
</reference>
<reference evidence="5" key="1">
    <citation type="journal article" date="2013" name="Nature">
        <title>Draft genome of the wheat A-genome progenitor Triticum urartu.</title>
        <authorList>
            <person name="Ling H.Q."/>
            <person name="Zhao S."/>
            <person name="Liu D."/>
            <person name="Wang J."/>
            <person name="Sun H."/>
            <person name="Zhang C."/>
            <person name="Fan H."/>
            <person name="Li D."/>
            <person name="Dong L."/>
            <person name="Tao Y."/>
            <person name="Gao C."/>
            <person name="Wu H."/>
            <person name="Li Y."/>
            <person name="Cui Y."/>
            <person name="Guo X."/>
            <person name="Zheng S."/>
            <person name="Wang B."/>
            <person name="Yu K."/>
            <person name="Liang Q."/>
            <person name="Yang W."/>
            <person name="Lou X."/>
            <person name="Chen J."/>
            <person name="Feng M."/>
            <person name="Jian J."/>
            <person name="Zhang X."/>
            <person name="Luo G."/>
            <person name="Jiang Y."/>
            <person name="Liu J."/>
            <person name="Wang Z."/>
            <person name="Sha Y."/>
            <person name="Zhang B."/>
            <person name="Wu H."/>
            <person name="Tang D."/>
            <person name="Shen Q."/>
            <person name="Xue P."/>
            <person name="Zou S."/>
            <person name="Wang X."/>
            <person name="Liu X."/>
            <person name="Wang F."/>
            <person name="Yang Y."/>
            <person name="An X."/>
            <person name="Dong Z."/>
            <person name="Zhang K."/>
            <person name="Zhang X."/>
            <person name="Luo M.C."/>
            <person name="Dvorak J."/>
            <person name="Tong Y."/>
            <person name="Wang J."/>
            <person name="Yang H."/>
            <person name="Li Z."/>
            <person name="Wang D."/>
            <person name="Zhang A."/>
            <person name="Wang J."/>
        </authorList>
    </citation>
    <scope>NUCLEOTIDE SEQUENCE</scope>
    <source>
        <strain evidence="5">cv. G1812</strain>
    </source>
</reference>
<evidence type="ECO:0000259" key="3">
    <source>
        <dbReference type="PROSITE" id="PS50158"/>
    </source>
</evidence>
<organism evidence="4 5">
    <name type="scientific">Triticum urartu</name>
    <name type="common">Red wild einkorn</name>
    <name type="synonym">Crithodium urartu</name>
    <dbReference type="NCBI Taxonomy" id="4572"/>
    <lineage>
        <taxon>Eukaryota</taxon>
        <taxon>Viridiplantae</taxon>
        <taxon>Streptophyta</taxon>
        <taxon>Embryophyta</taxon>
        <taxon>Tracheophyta</taxon>
        <taxon>Spermatophyta</taxon>
        <taxon>Magnoliopsida</taxon>
        <taxon>Liliopsida</taxon>
        <taxon>Poales</taxon>
        <taxon>Poaceae</taxon>
        <taxon>BOP clade</taxon>
        <taxon>Pooideae</taxon>
        <taxon>Triticodae</taxon>
        <taxon>Triticeae</taxon>
        <taxon>Triticinae</taxon>
        <taxon>Triticum</taxon>
    </lineage>
</organism>
<dbReference type="EnsemblPlants" id="TuG1812G0200006255.01.T01">
    <property type="protein sequence ID" value="TuG1812G0200006255.01.T01"/>
    <property type="gene ID" value="TuG1812G0200006255.01"/>
</dbReference>
<sequence length="185" mass="21728">MPRRSSPPPPRRPRHAAPLRPLGHRRSPPEPPPHRRGGPGQRRRHRRTMHYPAQCHIYPKVQEITKQQKEVLKEALRESLRKPLMKEDVDDPDGESLNRFYSNACYSCGEEGHFSQYCMKENQEYLGDFPIEEVEFDPHEIEELIGTKKSRKRKSVYISPEQPNFCRKGPESNHLLQVQGFRSLR</sequence>
<keyword evidence="5" id="KW-1185">Reference proteome</keyword>
<proteinExistence type="predicted"/>
<feature type="compositionally biased region" description="Basic residues" evidence="2">
    <location>
        <begin position="11"/>
        <end position="26"/>
    </location>
</feature>
<dbReference type="SMART" id="SM00343">
    <property type="entry name" value="ZnF_C2HC"/>
    <property type="match status" value="1"/>
</dbReference>
<keyword evidence="1" id="KW-0479">Metal-binding</keyword>
<accession>A0A8R7TPV9</accession>
<reference evidence="4" key="2">
    <citation type="submission" date="2018-03" db="EMBL/GenBank/DDBJ databases">
        <title>The Triticum urartu genome reveals the dynamic nature of wheat genome evolution.</title>
        <authorList>
            <person name="Ling H."/>
            <person name="Ma B."/>
            <person name="Shi X."/>
            <person name="Liu H."/>
            <person name="Dong L."/>
            <person name="Sun H."/>
            <person name="Cao Y."/>
            <person name="Gao Q."/>
            <person name="Zheng S."/>
            <person name="Li Y."/>
            <person name="Yu Y."/>
            <person name="Du H."/>
            <person name="Qi M."/>
            <person name="Li Y."/>
            <person name="Yu H."/>
            <person name="Cui Y."/>
            <person name="Wang N."/>
            <person name="Chen C."/>
            <person name="Wu H."/>
            <person name="Zhao Y."/>
            <person name="Zhang J."/>
            <person name="Li Y."/>
            <person name="Zhou W."/>
            <person name="Zhang B."/>
            <person name="Hu W."/>
            <person name="Eijk M."/>
            <person name="Tang J."/>
            <person name="Witsenboer H."/>
            <person name="Zhao S."/>
            <person name="Li Z."/>
            <person name="Zhang A."/>
            <person name="Wang D."/>
            <person name="Liang C."/>
        </authorList>
    </citation>
    <scope>NUCLEOTIDE SEQUENCE [LARGE SCALE GENOMIC DNA]</scope>
    <source>
        <strain evidence="4">cv. G1812</strain>
    </source>
</reference>
<feature type="compositionally biased region" description="Basic residues" evidence="2">
    <location>
        <begin position="34"/>
        <end position="49"/>
    </location>
</feature>
<name>A0A8R7TPV9_TRIUA</name>
<evidence type="ECO:0000313" key="4">
    <source>
        <dbReference type="EnsemblPlants" id="TuG1812G0200006255.01.T01"/>
    </source>
</evidence>
<feature type="domain" description="CCHC-type" evidence="3">
    <location>
        <begin position="105"/>
        <end position="118"/>
    </location>
</feature>
<dbReference type="Gramene" id="TuG1812G0200006255.01.T01">
    <property type="protein sequence ID" value="TuG1812G0200006255.01.T01"/>
    <property type="gene ID" value="TuG1812G0200006255.01"/>
</dbReference>
<dbReference type="AlphaFoldDB" id="A0A8R7TPV9"/>
<keyword evidence="1" id="KW-0863">Zinc-finger</keyword>
<protein>
    <recommendedName>
        <fullName evidence="3">CCHC-type domain-containing protein</fullName>
    </recommendedName>
</protein>
<keyword evidence="1" id="KW-0862">Zinc</keyword>
<dbReference type="Gene3D" id="4.10.60.10">
    <property type="entry name" value="Zinc finger, CCHC-type"/>
    <property type="match status" value="1"/>
</dbReference>
<dbReference type="PROSITE" id="PS50158">
    <property type="entry name" value="ZF_CCHC"/>
    <property type="match status" value="1"/>
</dbReference>
<evidence type="ECO:0000256" key="2">
    <source>
        <dbReference type="SAM" id="MobiDB-lite"/>
    </source>
</evidence>
<dbReference type="Proteomes" id="UP000015106">
    <property type="component" value="Chromosome 2"/>
</dbReference>
<dbReference type="InterPro" id="IPR001878">
    <property type="entry name" value="Znf_CCHC"/>
</dbReference>
<feature type="region of interest" description="Disordered" evidence="2">
    <location>
        <begin position="1"/>
        <end position="53"/>
    </location>
</feature>
<evidence type="ECO:0000256" key="1">
    <source>
        <dbReference type="PROSITE-ProRule" id="PRU00047"/>
    </source>
</evidence>